<feature type="region of interest" description="Disordered" evidence="1">
    <location>
        <begin position="332"/>
        <end position="440"/>
    </location>
</feature>
<evidence type="ECO:0000259" key="2">
    <source>
        <dbReference type="Pfam" id="PF12146"/>
    </source>
</evidence>
<feature type="domain" description="Serine aminopeptidase S33" evidence="2">
    <location>
        <begin position="72"/>
        <end position="166"/>
    </location>
</feature>
<dbReference type="AlphaFoldDB" id="A0A1D3D442"/>
<dbReference type="EMBL" id="JROU02000820">
    <property type="protein sequence ID" value="OEH78213.1"/>
    <property type="molecule type" value="Genomic_DNA"/>
</dbReference>
<dbReference type="Pfam" id="PF12146">
    <property type="entry name" value="Hydrolase_4"/>
    <property type="match status" value="1"/>
</dbReference>
<dbReference type="VEuPathDB" id="ToxoDB:cyc_06121"/>
<dbReference type="SUPFAM" id="SSF53474">
    <property type="entry name" value="alpha/beta-Hydrolases"/>
    <property type="match status" value="1"/>
</dbReference>
<dbReference type="InterPro" id="IPR052920">
    <property type="entry name" value="DNA-binding_regulatory"/>
</dbReference>
<dbReference type="PANTHER" id="PTHR43358">
    <property type="entry name" value="ALPHA/BETA-HYDROLASE"/>
    <property type="match status" value="1"/>
</dbReference>
<gene>
    <name evidence="3" type="ORF">cyc_06121</name>
</gene>
<dbReference type="VEuPathDB" id="ToxoDB:LOC34622360"/>
<sequence>MTSIFSKVSEQYGELVNFIIRPPRDTYSDADLGPSTFLMAGRQYKRTGSPGKRKKLPCVIYLHVSALPVLLPQNITVFAFDFSGSGRSDGPYISLGWWERDDLDTVIEHLRSLGTVSSVGLWGRSMGAVTALMHAHRDPSIGGMVLDSPFAALRRLAEELSSVVMQFNVPKFVLSILLSLVRSSILSKAQFDINVIAPIDNLAEAYIPALFVYGREDNFISPQHVKDLYAAYRGDKNIIDVEGGHNSPRPAFMLHSAAIFFRNTLDPLALSRAGRERTGETRDLSEDVEGSRGSPCNAPVIPVHPFDDEAWQKHAAAAAVAATPGAAAAPAAASSAAGSTHLPGSQQQKQQQALSTHVPAAQSKVFARRKGRQQSAAQAAAGSTDSSSSAVVTANSGQGAERQRNDEGLNSAPQGATAAGDAATGSQADAVKSMAPPEPSFRFFNNEDGMETTAFIEDEDDILQRAISISLEEFIREQQQQLRKAAEPNAKP</sequence>
<evidence type="ECO:0000313" key="3">
    <source>
        <dbReference type="EMBL" id="OEH78213.1"/>
    </source>
</evidence>
<dbReference type="InterPro" id="IPR029058">
    <property type="entry name" value="AB_hydrolase_fold"/>
</dbReference>
<feature type="compositionally biased region" description="Low complexity" evidence="1">
    <location>
        <begin position="411"/>
        <end position="430"/>
    </location>
</feature>
<feature type="compositionally biased region" description="Low complexity" evidence="1">
    <location>
        <begin position="374"/>
        <end position="397"/>
    </location>
</feature>
<protein>
    <recommendedName>
        <fullName evidence="2">Serine aminopeptidase S33 domain-containing protein</fullName>
    </recommendedName>
</protein>
<name>A0A1D3D442_9EIME</name>
<proteinExistence type="predicted"/>
<keyword evidence="4" id="KW-1185">Reference proteome</keyword>
<dbReference type="InterPro" id="IPR022742">
    <property type="entry name" value="Hydrolase_4"/>
</dbReference>
<evidence type="ECO:0000313" key="4">
    <source>
        <dbReference type="Proteomes" id="UP000095192"/>
    </source>
</evidence>
<reference evidence="3 4" key="1">
    <citation type="journal article" date="2016" name="BMC Genomics">
        <title>Comparative genomics reveals Cyclospora cayetanensis possesses coccidia-like metabolism and invasion components but unique surface antigens.</title>
        <authorList>
            <person name="Liu S."/>
            <person name="Wang L."/>
            <person name="Zheng H."/>
            <person name="Xu Z."/>
            <person name="Roellig D.M."/>
            <person name="Li N."/>
            <person name="Frace M.A."/>
            <person name="Tang K."/>
            <person name="Arrowood M.J."/>
            <person name="Moss D.M."/>
            <person name="Zhang L."/>
            <person name="Feng Y."/>
            <person name="Xiao L."/>
        </authorList>
    </citation>
    <scope>NUCLEOTIDE SEQUENCE [LARGE SCALE GENOMIC DNA]</scope>
    <source>
        <strain evidence="3 4">CHN_HEN01</strain>
    </source>
</reference>
<dbReference type="InterPro" id="IPR003903">
    <property type="entry name" value="UIM_dom"/>
</dbReference>
<dbReference type="Gene3D" id="3.40.50.1820">
    <property type="entry name" value="alpha/beta hydrolase"/>
    <property type="match status" value="1"/>
</dbReference>
<organism evidence="3 4">
    <name type="scientific">Cyclospora cayetanensis</name>
    <dbReference type="NCBI Taxonomy" id="88456"/>
    <lineage>
        <taxon>Eukaryota</taxon>
        <taxon>Sar</taxon>
        <taxon>Alveolata</taxon>
        <taxon>Apicomplexa</taxon>
        <taxon>Conoidasida</taxon>
        <taxon>Coccidia</taxon>
        <taxon>Eucoccidiorida</taxon>
        <taxon>Eimeriorina</taxon>
        <taxon>Eimeriidae</taxon>
        <taxon>Cyclospora</taxon>
    </lineage>
</organism>
<feature type="compositionally biased region" description="Basic and acidic residues" evidence="1">
    <location>
        <begin position="273"/>
        <end position="285"/>
    </location>
</feature>
<feature type="region of interest" description="Disordered" evidence="1">
    <location>
        <begin position="272"/>
        <end position="298"/>
    </location>
</feature>
<accession>A0A1D3D442</accession>
<comment type="caution">
    <text evidence="3">The sequence shown here is derived from an EMBL/GenBank/DDBJ whole genome shotgun (WGS) entry which is preliminary data.</text>
</comment>
<dbReference type="PROSITE" id="PS50330">
    <property type="entry name" value="UIM"/>
    <property type="match status" value="1"/>
</dbReference>
<dbReference type="PANTHER" id="PTHR43358:SF4">
    <property type="entry name" value="ALPHA_BETA HYDROLASE FOLD-1 DOMAIN-CONTAINING PROTEIN"/>
    <property type="match status" value="1"/>
</dbReference>
<feature type="compositionally biased region" description="Low complexity" evidence="1">
    <location>
        <begin position="332"/>
        <end position="352"/>
    </location>
</feature>
<evidence type="ECO:0000256" key="1">
    <source>
        <dbReference type="SAM" id="MobiDB-lite"/>
    </source>
</evidence>
<dbReference type="InParanoid" id="A0A1D3D442"/>
<dbReference type="Proteomes" id="UP000095192">
    <property type="component" value="Unassembled WGS sequence"/>
</dbReference>